<proteinExistence type="predicted"/>
<evidence type="ECO:0000313" key="5">
    <source>
        <dbReference type="EMBL" id="QCA29459.1"/>
    </source>
</evidence>
<dbReference type="Proteomes" id="UP000296883">
    <property type="component" value="Chromosome"/>
</dbReference>
<evidence type="ECO:0000256" key="1">
    <source>
        <dbReference type="SAM" id="Phobius"/>
    </source>
</evidence>
<evidence type="ECO:0000313" key="6">
    <source>
        <dbReference type="EMBL" id="TFZ39614.1"/>
    </source>
</evidence>
<reference evidence="6 8" key="1">
    <citation type="submission" date="2019-03" db="EMBL/GenBank/DDBJ databases">
        <title>Vagococcus sp. was isolated fron gut of Carduelis flavirostris.</title>
        <authorList>
            <person name="Ge Y."/>
        </authorList>
    </citation>
    <scope>NUCLEOTIDE SEQUENCE [LARGE SCALE GENOMIC DNA]</scope>
    <source>
        <strain evidence="6 8">CF-210</strain>
    </source>
</reference>
<reference evidence="5 7" key="2">
    <citation type="journal article" date="2020" name="Int. J. Syst. Evol. Microbiol.">
        <title>Vagococcus xieshaowenii sp. nov., isolated from snow finch (Montifringilla taczanowskii) cloacal content.</title>
        <authorList>
            <person name="Ge Y."/>
            <person name="Yang J."/>
            <person name="Lai X.H."/>
            <person name="Zhang G."/>
            <person name="Jin D."/>
            <person name="Lu S."/>
            <person name="Wang B."/>
            <person name="Huang Y."/>
            <person name="Huang Y."/>
            <person name="Ren Z."/>
            <person name="Zhang X."/>
            <person name="Xu J."/>
        </authorList>
    </citation>
    <scope>NUCLEOTIDE SEQUENCE [LARGE SCALE GENOMIC DNA]</scope>
    <source>
        <strain evidence="5">Personal::cf-49</strain>
        <strain evidence="7">personal::cf-49</strain>
    </source>
</reference>
<organism evidence="6 8">
    <name type="scientific">Vagococcus xieshaowenii</name>
    <dbReference type="NCBI Taxonomy" id="2562451"/>
    <lineage>
        <taxon>Bacteria</taxon>
        <taxon>Bacillati</taxon>
        <taxon>Bacillota</taxon>
        <taxon>Bacilli</taxon>
        <taxon>Lactobacillales</taxon>
        <taxon>Enterococcaceae</taxon>
        <taxon>Vagococcus</taxon>
    </lineage>
</organism>
<keyword evidence="7" id="KW-1185">Reference proteome</keyword>
<feature type="chain" id="PRO_5042568682" evidence="2">
    <location>
        <begin position="25"/>
        <end position="333"/>
    </location>
</feature>
<dbReference type="RefSeq" id="WP_135255059.1">
    <property type="nucleotide sequence ID" value="NZ_CP038865.1"/>
</dbReference>
<feature type="domain" description="WxL Interacting Protein host binding" evidence="4">
    <location>
        <begin position="161"/>
        <end position="296"/>
    </location>
</feature>
<dbReference type="EMBL" id="CP038865">
    <property type="protein sequence ID" value="QCA29459.1"/>
    <property type="molecule type" value="Genomic_DNA"/>
</dbReference>
<dbReference type="Pfam" id="PF11797">
    <property type="entry name" value="WxLIP_HBD"/>
    <property type="match status" value="1"/>
</dbReference>
<dbReference type="Proteomes" id="UP000297725">
    <property type="component" value="Unassembled WGS sequence"/>
</dbReference>
<dbReference type="InterPro" id="IPR010317">
    <property type="entry name" value="WxLIP_PGBD"/>
</dbReference>
<protein>
    <submittedName>
        <fullName evidence="6">DUF916 and DUF3324 domain-containing protein</fullName>
    </submittedName>
</protein>
<keyword evidence="1" id="KW-1133">Transmembrane helix</keyword>
<evidence type="ECO:0000256" key="2">
    <source>
        <dbReference type="SAM" id="SignalP"/>
    </source>
</evidence>
<name>A0AAJ5EES3_9ENTE</name>
<evidence type="ECO:0000259" key="4">
    <source>
        <dbReference type="Pfam" id="PF11797"/>
    </source>
</evidence>
<keyword evidence="1" id="KW-0812">Transmembrane</keyword>
<keyword evidence="2" id="KW-0732">Signal</keyword>
<evidence type="ECO:0000259" key="3">
    <source>
        <dbReference type="Pfam" id="PF06030"/>
    </source>
</evidence>
<feature type="transmembrane region" description="Helical" evidence="1">
    <location>
        <begin position="308"/>
        <end position="329"/>
    </location>
</feature>
<sequence>MKKFVLLMTSLCSVGIFGVTSTQASELNFSVDTVLPDNQREGSTYFDLDMTAGQKQTLVTKIKNHSDKEIEVEALIEPATTNINGVVDYGQTKDTVDDTAPANLKEIAKADSQTVKIPANGSYDYKVTIEMPEKAFDGLIAGGLTFKEVEEEEKEDETAGGMTIENKFAYSVAVLLRENDNSLPSDLKLNKVEADQLNARNVIYSYLQNPVAKYMNQLKVDAKVTKQGKSETLYETTKEGIQMAPNTTMAFPLRMEGKKLAAGKYTMHIEASSGSDKWSLEKDFEITSEEAKKYNEKDVSIEEDNTNLYLMIGIGVIAALLAIIILLLVKKKK</sequence>
<evidence type="ECO:0000313" key="8">
    <source>
        <dbReference type="Proteomes" id="UP000297725"/>
    </source>
</evidence>
<gene>
    <name evidence="6" type="ORF">E4031_08675</name>
    <name evidence="5" type="ORF">E4Z98_09065</name>
</gene>
<feature type="signal peptide" evidence="2">
    <location>
        <begin position="1"/>
        <end position="24"/>
    </location>
</feature>
<accession>A0AAJ5EES3</accession>
<feature type="domain" description="WxL Interacting Protein peptidoglycan binding" evidence="3">
    <location>
        <begin position="29"/>
        <end position="148"/>
    </location>
</feature>
<evidence type="ECO:0000313" key="7">
    <source>
        <dbReference type="Proteomes" id="UP000296883"/>
    </source>
</evidence>
<dbReference type="InterPro" id="IPR021759">
    <property type="entry name" value="WxLIP_HBD"/>
</dbReference>
<dbReference type="AlphaFoldDB" id="A0AAJ5EES3"/>
<dbReference type="Pfam" id="PF06030">
    <property type="entry name" value="WxLIP_PGBD"/>
    <property type="match status" value="1"/>
</dbReference>
<keyword evidence="1" id="KW-0472">Membrane</keyword>
<dbReference type="EMBL" id="SRHU01000032">
    <property type="protein sequence ID" value="TFZ39614.1"/>
    <property type="molecule type" value="Genomic_DNA"/>
</dbReference>